<keyword evidence="1" id="KW-0472">Membrane</keyword>
<dbReference type="AlphaFoldDB" id="A0ABD3NH14"/>
<feature type="transmembrane region" description="Helical" evidence="1">
    <location>
        <begin position="12"/>
        <end position="29"/>
    </location>
</feature>
<evidence type="ECO:0000256" key="1">
    <source>
        <dbReference type="SAM" id="Phobius"/>
    </source>
</evidence>
<protein>
    <recommendedName>
        <fullName evidence="4">Transmembrane protein</fullName>
    </recommendedName>
</protein>
<keyword evidence="1" id="KW-1133">Transmembrane helix</keyword>
<gene>
    <name evidence="2" type="ORF">ACHAWO_004539</name>
</gene>
<name>A0ABD3NH14_9STRA</name>
<feature type="transmembrane region" description="Helical" evidence="1">
    <location>
        <begin position="207"/>
        <end position="227"/>
    </location>
</feature>
<feature type="transmembrane region" description="Helical" evidence="1">
    <location>
        <begin position="161"/>
        <end position="180"/>
    </location>
</feature>
<feature type="transmembrane region" description="Helical" evidence="1">
    <location>
        <begin position="273"/>
        <end position="296"/>
    </location>
</feature>
<dbReference type="EMBL" id="JALLPJ020001215">
    <property type="protein sequence ID" value="KAL3773931.1"/>
    <property type="molecule type" value="Genomic_DNA"/>
</dbReference>
<feature type="transmembrane region" description="Helical" evidence="1">
    <location>
        <begin position="49"/>
        <end position="70"/>
    </location>
</feature>
<comment type="caution">
    <text evidence="2">The sequence shown here is derived from an EMBL/GenBank/DDBJ whole genome shotgun (WGS) entry which is preliminary data.</text>
</comment>
<sequence length="317" mass="33624">MASPPASSSPRFGYWVAFFIFSTITLGATIEAQAHTERLSSGAQTNQMYAVACSATLFILSTCVVILHTRPLISSLILGTKIEGIIIFILIALWSALVAIVSDTRHGLATDSSGSISNGNLYYFSWAGLATGVALMTSFIRSIHGIDVVGELKNRALRLQNWVWLGMFGLIQMGSSARLFDNHCGYGSPALGESELGSVSFCRKCQLGVALGVITTLVSLLVVALKINITSSSKLASLFTAEMVMSGMMIGSEAVGVAFLTGQGGPGAPLNNLYYSTWGCLVVSLVLVASCVEDYSSAKGDIRRNRLGEEGEGLELR</sequence>
<evidence type="ECO:0000313" key="3">
    <source>
        <dbReference type="Proteomes" id="UP001530400"/>
    </source>
</evidence>
<keyword evidence="1" id="KW-0812">Transmembrane</keyword>
<reference evidence="2 3" key="1">
    <citation type="submission" date="2024-10" db="EMBL/GenBank/DDBJ databases">
        <title>Updated reference genomes for cyclostephanoid diatoms.</title>
        <authorList>
            <person name="Roberts W.R."/>
            <person name="Alverson A.J."/>
        </authorList>
    </citation>
    <scope>NUCLEOTIDE SEQUENCE [LARGE SCALE GENOMIC DNA]</scope>
    <source>
        <strain evidence="2 3">AJA010-31</strain>
    </source>
</reference>
<feature type="transmembrane region" description="Helical" evidence="1">
    <location>
        <begin position="121"/>
        <end position="140"/>
    </location>
</feature>
<evidence type="ECO:0000313" key="2">
    <source>
        <dbReference type="EMBL" id="KAL3773931.1"/>
    </source>
</evidence>
<dbReference type="Proteomes" id="UP001530400">
    <property type="component" value="Unassembled WGS sequence"/>
</dbReference>
<proteinExistence type="predicted"/>
<evidence type="ECO:0008006" key="4">
    <source>
        <dbReference type="Google" id="ProtNLM"/>
    </source>
</evidence>
<organism evidence="2 3">
    <name type="scientific">Cyclotella atomus</name>
    <dbReference type="NCBI Taxonomy" id="382360"/>
    <lineage>
        <taxon>Eukaryota</taxon>
        <taxon>Sar</taxon>
        <taxon>Stramenopiles</taxon>
        <taxon>Ochrophyta</taxon>
        <taxon>Bacillariophyta</taxon>
        <taxon>Coscinodiscophyceae</taxon>
        <taxon>Thalassiosirophycidae</taxon>
        <taxon>Stephanodiscales</taxon>
        <taxon>Stephanodiscaceae</taxon>
        <taxon>Cyclotella</taxon>
    </lineage>
</organism>
<accession>A0ABD3NH14</accession>
<keyword evidence="3" id="KW-1185">Reference proteome</keyword>
<feature type="transmembrane region" description="Helical" evidence="1">
    <location>
        <begin position="82"/>
        <end position="101"/>
    </location>
</feature>
<feature type="transmembrane region" description="Helical" evidence="1">
    <location>
        <begin position="239"/>
        <end position="261"/>
    </location>
</feature>